<dbReference type="GO" id="GO:0042276">
    <property type="term" value="P:error-prone translesion synthesis"/>
    <property type="evidence" value="ECO:0007669"/>
    <property type="project" value="TreeGrafter"/>
</dbReference>
<dbReference type="SUPFAM" id="SSF56672">
    <property type="entry name" value="DNA/RNA polymerases"/>
    <property type="match status" value="1"/>
</dbReference>
<dbReference type="InterPro" id="IPR036775">
    <property type="entry name" value="DNA_pol_Y-fam_lit_finger_sf"/>
</dbReference>
<dbReference type="OMA" id="PHMNLYI"/>
<dbReference type="Pfam" id="PF00817">
    <property type="entry name" value="IMS"/>
    <property type="match status" value="1"/>
</dbReference>
<keyword evidence="2" id="KW-0227">DNA damage</keyword>
<dbReference type="PANTHER" id="PTHR11076">
    <property type="entry name" value="DNA REPAIR POLYMERASE UMUC / TRANSFERASE FAMILY MEMBER"/>
    <property type="match status" value="1"/>
</dbReference>
<dbReference type="SUPFAM" id="SSF100879">
    <property type="entry name" value="Lesion bypass DNA polymerase (Y-family), little finger domain"/>
    <property type="match status" value="1"/>
</dbReference>
<name>A0A3D5J0T0_9FLAO</name>
<comment type="caution">
    <text evidence="5">The sequence shown here is derived from an EMBL/GenBank/DDBJ whole genome shotgun (WGS) entry which is preliminary data.</text>
</comment>
<dbReference type="GO" id="GO:0006281">
    <property type="term" value="P:DNA repair"/>
    <property type="evidence" value="ECO:0007669"/>
    <property type="project" value="InterPro"/>
</dbReference>
<dbReference type="Gene3D" id="3.40.1170.60">
    <property type="match status" value="1"/>
</dbReference>
<dbReference type="GO" id="GO:0003684">
    <property type="term" value="F:damaged DNA binding"/>
    <property type="evidence" value="ECO:0007669"/>
    <property type="project" value="InterPro"/>
</dbReference>
<dbReference type="RefSeq" id="WP_013072960.1">
    <property type="nucleotide sequence ID" value="NZ_DEPI01000158.1"/>
</dbReference>
<dbReference type="Gene3D" id="3.30.70.270">
    <property type="match status" value="1"/>
</dbReference>
<dbReference type="GO" id="GO:0003887">
    <property type="term" value="F:DNA-directed DNA polymerase activity"/>
    <property type="evidence" value="ECO:0007669"/>
    <property type="project" value="UniProtKB-KW"/>
</dbReference>
<dbReference type="AlphaFoldDB" id="A0A3D5J0T0"/>
<organism evidence="5 6">
    <name type="scientific">Zunongwangia profunda</name>
    <dbReference type="NCBI Taxonomy" id="398743"/>
    <lineage>
        <taxon>Bacteria</taxon>
        <taxon>Pseudomonadati</taxon>
        <taxon>Bacteroidota</taxon>
        <taxon>Flavobacteriia</taxon>
        <taxon>Flavobacteriales</taxon>
        <taxon>Flavobacteriaceae</taxon>
        <taxon>Zunongwangia</taxon>
    </lineage>
</organism>
<dbReference type="InterPro" id="IPR017961">
    <property type="entry name" value="DNA_pol_Y-fam_little_finger"/>
</dbReference>
<dbReference type="Pfam" id="PF13438">
    <property type="entry name" value="DUF4113"/>
    <property type="match status" value="1"/>
</dbReference>
<dbReference type="InterPro" id="IPR001126">
    <property type="entry name" value="UmuC"/>
</dbReference>
<evidence type="ECO:0000313" key="6">
    <source>
        <dbReference type="Proteomes" id="UP000264330"/>
    </source>
</evidence>
<proteinExistence type="inferred from homology"/>
<evidence type="ECO:0000256" key="2">
    <source>
        <dbReference type="ARBA" id="ARBA00023199"/>
    </source>
</evidence>
<keyword evidence="2" id="KW-0741">SOS mutagenesis</keyword>
<dbReference type="Proteomes" id="UP000264330">
    <property type="component" value="Unassembled WGS sequence"/>
</dbReference>
<comment type="similarity">
    <text evidence="1">Belongs to the DNA polymerase type-Y family.</text>
</comment>
<accession>A0A3D5J0T0</accession>
<dbReference type="InterPro" id="IPR043128">
    <property type="entry name" value="Rev_trsase/Diguanyl_cyclase"/>
</dbReference>
<sequence length="425" mass="48661">MVKTLFQVFPLIDCNNFYASCERVFNPSLRNKPVVVLSNNDGCVIARSNEAKALGIPMGAPAFQYEKLFLEHEVGVFSSNYALYGDMSNRVMNILSRFTPEIEIYSIDESFLKFNGFELYDLRQLGMTIIDQVFKSTGIPISIGLAPTKSLAKVANKIAKKYHLRTGGVYALDDTLKIEKALRWTKIGDVWGIGRQYQKRLLLIKVHTAWEYTQLPHEYVRKEFSVVGIRLQRDLSGQPTLDFEEVMHKKNIAVTRSFEKMYTHFNDLKERISTYAAKAAFKLRKQNSGCTMVHVFLITNTFRIDLKQYKASRGVSLSFPTNSTIVITKAAIHGLKSIFKDGYQYKKAGVIIMGISPYTTRQLPLFTKENPKHEELMKTLDALNQSQNGKLKFAGQDLGRTWKMKQERLSQRYTSRIDEIIRIKA</sequence>
<evidence type="ECO:0000256" key="1">
    <source>
        <dbReference type="ARBA" id="ARBA00010945"/>
    </source>
</evidence>
<dbReference type="PROSITE" id="PS50173">
    <property type="entry name" value="UMUC"/>
    <property type="match status" value="1"/>
</dbReference>
<evidence type="ECO:0000259" key="4">
    <source>
        <dbReference type="PROSITE" id="PS50173"/>
    </source>
</evidence>
<protein>
    <submittedName>
        <fullName evidence="5">Y-family DNA polymerase</fullName>
    </submittedName>
</protein>
<dbReference type="InterPro" id="IPR025188">
    <property type="entry name" value="DUF4113"/>
</dbReference>
<dbReference type="InterPro" id="IPR043502">
    <property type="entry name" value="DNA/RNA_pol_sf"/>
</dbReference>
<dbReference type="Pfam" id="PF11799">
    <property type="entry name" value="IMS_C"/>
    <property type="match status" value="1"/>
</dbReference>
<gene>
    <name evidence="5" type="ORF">DGQ38_08645</name>
</gene>
<dbReference type="InterPro" id="IPR050116">
    <property type="entry name" value="DNA_polymerase-Y"/>
</dbReference>
<dbReference type="PANTHER" id="PTHR11076:SF33">
    <property type="entry name" value="DNA POLYMERASE KAPPA"/>
    <property type="match status" value="1"/>
</dbReference>
<dbReference type="GO" id="GO:0009432">
    <property type="term" value="P:SOS response"/>
    <property type="evidence" value="ECO:0007669"/>
    <property type="project" value="UniProtKB-KW"/>
</dbReference>
<feature type="domain" description="UmuC" evidence="4">
    <location>
        <begin position="9"/>
        <end position="194"/>
    </location>
</feature>
<dbReference type="CDD" id="cd01700">
    <property type="entry name" value="PolY_Pol_V_umuC"/>
    <property type="match status" value="1"/>
</dbReference>
<evidence type="ECO:0000313" key="5">
    <source>
        <dbReference type="EMBL" id="HCV81102.1"/>
    </source>
</evidence>
<keyword evidence="3" id="KW-0742">SOS response</keyword>
<evidence type="ECO:0000256" key="3">
    <source>
        <dbReference type="ARBA" id="ARBA00023236"/>
    </source>
</evidence>
<reference evidence="5 6" key="1">
    <citation type="journal article" date="2018" name="Nat. Biotechnol.">
        <title>A standardized bacterial taxonomy based on genome phylogeny substantially revises the tree of life.</title>
        <authorList>
            <person name="Parks D.H."/>
            <person name="Chuvochina M."/>
            <person name="Waite D.W."/>
            <person name="Rinke C."/>
            <person name="Skarshewski A."/>
            <person name="Chaumeil P.A."/>
            <person name="Hugenholtz P."/>
        </authorList>
    </citation>
    <scope>NUCLEOTIDE SEQUENCE [LARGE SCALE GENOMIC DNA]</scope>
    <source>
        <strain evidence="5">UBA9359</strain>
    </source>
</reference>
<dbReference type="EMBL" id="DPMF01000205">
    <property type="protein sequence ID" value="HCV81102.1"/>
    <property type="molecule type" value="Genomic_DNA"/>
</dbReference>